<feature type="region of interest" description="Disordered" evidence="1">
    <location>
        <begin position="105"/>
        <end position="126"/>
    </location>
</feature>
<organism evidence="2 3">
    <name type="scientific">Microbotryum saponariae</name>
    <dbReference type="NCBI Taxonomy" id="289078"/>
    <lineage>
        <taxon>Eukaryota</taxon>
        <taxon>Fungi</taxon>
        <taxon>Dikarya</taxon>
        <taxon>Basidiomycota</taxon>
        <taxon>Pucciniomycotina</taxon>
        <taxon>Microbotryomycetes</taxon>
        <taxon>Microbotryales</taxon>
        <taxon>Microbotryaceae</taxon>
        <taxon>Microbotryum</taxon>
    </lineage>
</organism>
<feature type="region of interest" description="Disordered" evidence="1">
    <location>
        <begin position="269"/>
        <end position="290"/>
    </location>
</feature>
<sequence>MIPRVLAALQTGLAVNDLHDSSPIPPLMSSTSESDFSNGSGNRLYLKDTQGYKSWSQRAFINLRADKLWDVVNQSIDSLVADYRSTLVIAHPTASVAPLEPASPGFSGLGGGGGGGGSGSAHSDELPRLTSVQVADKVAEYRERAIRRNDLACKYIANSISEEQMSHLIHLTSAYEMWDTLRGLHSHGRPSHTMDLLNTLAQPYAGDIPFKEFVNKVKIAMTDFQNLGAPLPHWLFAGMLVRSLPAQYDSIVGNLYIWAIPTYHIPQTPERPLQRSSHEHPVPFDKPAPSLQRSSREHLVLCDIRAQPVRYHRLLRLPCKEARASILCYSTRPRPACQIRQTPYHRLPRLACKEIPHATDSCEALEKKLARASCGIGERGGGSGTLRLRPPALAISEMGFPFRASGIAGAEAPQT</sequence>
<evidence type="ECO:0000313" key="3">
    <source>
        <dbReference type="Proteomes" id="UP000249723"/>
    </source>
</evidence>
<protein>
    <submittedName>
        <fullName evidence="2">BZ3500_MvSof-1268-A1-R1_Chr12-3g04072 protein</fullName>
    </submittedName>
</protein>
<evidence type="ECO:0000256" key="1">
    <source>
        <dbReference type="SAM" id="MobiDB-lite"/>
    </source>
</evidence>
<dbReference type="Pfam" id="PF14223">
    <property type="entry name" value="Retrotran_gag_2"/>
    <property type="match status" value="1"/>
</dbReference>
<dbReference type="EMBL" id="FMWP01000053">
    <property type="protein sequence ID" value="SCZ94725.1"/>
    <property type="molecule type" value="Genomic_DNA"/>
</dbReference>
<accession>A0A2X0MS17</accession>
<reference evidence="3" key="1">
    <citation type="submission" date="2016-10" db="EMBL/GenBank/DDBJ databases">
        <authorList>
            <person name="Jeantristanb JTB J.-T."/>
            <person name="Ricardo R."/>
        </authorList>
    </citation>
    <scope>NUCLEOTIDE SEQUENCE [LARGE SCALE GENOMIC DNA]</scope>
</reference>
<evidence type="ECO:0000313" key="2">
    <source>
        <dbReference type="EMBL" id="SCZ94725.1"/>
    </source>
</evidence>
<name>A0A2X0MS17_9BASI</name>
<feature type="region of interest" description="Disordered" evidence="1">
    <location>
        <begin position="20"/>
        <end position="39"/>
    </location>
</feature>
<proteinExistence type="predicted"/>
<feature type="compositionally biased region" description="Polar residues" evidence="1">
    <location>
        <begin position="28"/>
        <end position="39"/>
    </location>
</feature>
<gene>
    <name evidence="2" type="ORF">BZ3500_MVSOF-1268-A1-R1_CHR12-3G04072</name>
</gene>
<feature type="compositionally biased region" description="Gly residues" evidence="1">
    <location>
        <begin position="107"/>
        <end position="119"/>
    </location>
</feature>
<dbReference type="Proteomes" id="UP000249723">
    <property type="component" value="Unassembled WGS sequence"/>
</dbReference>
<dbReference type="AlphaFoldDB" id="A0A2X0MS17"/>
<keyword evidence="3" id="KW-1185">Reference proteome</keyword>
<feature type="compositionally biased region" description="Basic and acidic residues" evidence="1">
    <location>
        <begin position="272"/>
        <end position="283"/>
    </location>
</feature>
<dbReference type="STRING" id="289078.A0A2X0MS17"/>